<dbReference type="PRINTS" id="PR00411">
    <property type="entry name" value="PNDRDTASEI"/>
</dbReference>
<protein>
    <submittedName>
        <fullName evidence="2">Protoporphyrinogen oxidase</fullName>
        <ecNumber evidence="2">1.3.3.4</ecNumber>
    </submittedName>
</protein>
<evidence type="ECO:0000313" key="3">
    <source>
        <dbReference type="Proteomes" id="UP000033956"/>
    </source>
</evidence>
<comment type="caution">
    <text evidence="2">The sequence shown here is derived from an EMBL/GenBank/DDBJ whole genome shotgun (WGS) entry which is preliminary data.</text>
</comment>
<dbReference type="RefSeq" id="WP_045275680.1">
    <property type="nucleotide sequence ID" value="NZ_BAAAUP010000003.1"/>
</dbReference>
<dbReference type="InterPro" id="IPR002937">
    <property type="entry name" value="Amino_oxidase"/>
</dbReference>
<dbReference type="Gene3D" id="3.50.50.60">
    <property type="entry name" value="FAD/NAD(P)-binding domain"/>
    <property type="match status" value="1"/>
</dbReference>
<organism evidence="2 3">
    <name type="scientific">Microbacterium terrae</name>
    <dbReference type="NCBI Taxonomy" id="69369"/>
    <lineage>
        <taxon>Bacteria</taxon>
        <taxon>Bacillati</taxon>
        <taxon>Actinomycetota</taxon>
        <taxon>Actinomycetes</taxon>
        <taxon>Micrococcales</taxon>
        <taxon>Microbacteriaceae</taxon>
        <taxon>Microbacterium</taxon>
    </lineage>
</organism>
<dbReference type="InterPro" id="IPR050464">
    <property type="entry name" value="Zeta_carotene_desat/Oxidored"/>
</dbReference>
<feature type="domain" description="Amine oxidase" evidence="1">
    <location>
        <begin position="27"/>
        <end position="477"/>
    </location>
</feature>
<keyword evidence="2" id="KW-0560">Oxidoreductase</keyword>
<dbReference type="PANTHER" id="PTHR42923:SF3">
    <property type="entry name" value="PROTOPORPHYRINOGEN OXIDASE"/>
    <property type="match status" value="1"/>
</dbReference>
<dbReference type="Pfam" id="PF01593">
    <property type="entry name" value="Amino_oxidase"/>
    <property type="match status" value="1"/>
</dbReference>
<gene>
    <name evidence="2" type="primary">hemY_1</name>
    <name evidence="2" type="ORF">RS81_01673</name>
</gene>
<dbReference type="InterPro" id="IPR036188">
    <property type="entry name" value="FAD/NAD-bd_sf"/>
</dbReference>
<dbReference type="STRING" id="92835.RS81_01673"/>
<evidence type="ECO:0000313" key="2">
    <source>
        <dbReference type="EMBL" id="KJL40084.1"/>
    </source>
</evidence>
<dbReference type="PANTHER" id="PTHR42923">
    <property type="entry name" value="PROTOPORPHYRINOGEN OXIDASE"/>
    <property type="match status" value="1"/>
</dbReference>
<dbReference type="AlphaFoldDB" id="A0A0M2H1F6"/>
<accession>A0A0M2H1F6</accession>
<dbReference type="Gene3D" id="3.90.660.20">
    <property type="entry name" value="Protoporphyrinogen oxidase, mitochondrial, domain 2"/>
    <property type="match status" value="1"/>
</dbReference>
<dbReference type="EMBL" id="JYIZ01000047">
    <property type="protein sequence ID" value="KJL40084.1"/>
    <property type="molecule type" value="Genomic_DNA"/>
</dbReference>
<dbReference type="PATRIC" id="fig|92835.4.peg.1693"/>
<dbReference type="Proteomes" id="UP000033956">
    <property type="component" value="Unassembled WGS sequence"/>
</dbReference>
<dbReference type="SUPFAM" id="SSF51905">
    <property type="entry name" value="FAD/NAD(P)-binding domain"/>
    <property type="match status" value="1"/>
</dbReference>
<dbReference type="Gene3D" id="1.10.3110.10">
    <property type="entry name" value="protoporphyrinogen ix oxidase, domain 3"/>
    <property type="match status" value="1"/>
</dbReference>
<name>A0A0M2H1F6_9MICO</name>
<proteinExistence type="predicted"/>
<dbReference type="EC" id="1.3.3.4" evidence="2"/>
<sequence length="496" mass="50024">MTADSQPLDDLIAHAHETRVVVIGGGIAGLVAAYEFAKVGMPVVVLERDAGFGGAIGRAEIDGMPVSTGATGWSAGSAEMAALVAELGLSDDVVEPKEDAVWIAGLPRGGAAPLPTETVLGIPANPWDPSVHPFIGLPGAWRAYLDRLRPPFTIGKQHNLATLVRSRMGAAVLDNLVAPLSVGAFGIDPVDVDVVAAAPGLSSALTRTGSLGGAVADLLVDRPAGAAVRSLDGGLPRLVDALCERLRQLGAQLHNGVTAMGLVREAAGWTVSVEGVGVDVDGAASAEAPGDASPRTLTAEIVVVATDESAAAALLAPHVAIDAHPPTHERHVVTLVVDAPSLDSAPRGATVHAVPGTAAAASVAVDSVRWAHVAALAGAGRHVLQVALAAPPEAADSDAAVVAVAREAASVLLGVGLPPAAVRGWNHAGYELARPASAAGHEARMQAARSAVSQAPGLVAVGAWMSGSGIAQVVRDTMAEAESVRQRILWGPQPER</sequence>
<evidence type="ECO:0000259" key="1">
    <source>
        <dbReference type="Pfam" id="PF01593"/>
    </source>
</evidence>
<keyword evidence="3" id="KW-1185">Reference proteome</keyword>
<reference evidence="2 3" key="1">
    <citation type="submission" date="2015-02" db="EMBL/GenBank/DDBJ databases">
        <title>Draft genome sequences of ten Microbacterium spp. with emphasis on heavy metal contaminated environments.</title>
        <authorList>
            <person name="Corretto E."/>
        </authorList>
    </citation>
    <scope>NUCLEOTIDE SEQUENCE [LARGE SCALE GENOMIC DNA]</scope>
    <source>
        <strain evidence="2 3">DSM 12510</strain>
    </source>
</reference>
<dbReference type="GO" id="GO:0004729">
    <property type="term" value="F:oxygen-dependent protoporphyrinogen oxidase activity"/>
    <property type="evidence" value="ECO:0007669"/>
    <property type="project" value="UniProtKB-EC"/>
</dbReference>